<dbReference type="KEGG" id="aia:AWH56_024625"/>
<dbReference type="SUPFAM" id="SSF54631">
    <property type="entry name" value="CBS-domain pair"/>
    <property type="match status" value="1"/>
</dbReference>
<keyword evidence="1" id="KW-0129">CBS domain</keyword>
<name>A0A1S2KVR0_9BACI</name>
<feature type="domain" description="CBS" evidence="2">
    <location>
        <begin position="9"/>
        <end position="67"/>
    </location>
</feature>
<evidence type="ECO:0000313" key="5">
    <source>
        <dbReference type="Proteomes" id="UP000180175"/>
    </source>
</evidence>
<dbReference type="PIRSF" id="PIRSF035040">
    <property type="entry name" value="UCP035040_CBS_Lmo0553"/>
    <property type="match status" value="1"/>
</dbReference>
<dbReference type="Gene3D" id="3.10.580.10">
    <property type="entry name" value="CBS-domain"/>
    <property type="match status" value="1"/>
</dbReference>
<proteinExistence type="predicted"/>
<evidence type="ECO:0000313" key="3">
    <source>
        <dbReference type="EMBL" id="OIJ04210.1"/>
    </source>
</evidence>
<dbReference type="AlphaFoldDB" id="A0A1S2KVR0"/>
<organism evidence="3 5">
    <name type="scientific">Anaerobacillus isosaccharinicus</name>
    <dbReference type="NCBI Taxonomy" id="1532552"/>
    <lineage>
        <taxon>Bacteria</taxon>
        <taxon>Bacillati</taxon>
        <taxon>Bacillota</taxon>
        <taxon>Bacilli</taxon>
        <taxon>Bacillales</taxon>
        <taxon>Bacillaceae</taxon>
        <taxon>Anaerobacillus</taxon>
    </lineage>
</organism>
<dbReference type="InterPro" id="IPR046342">
    <property type="entry name" value="CBS_dom_sf"/>
</dbReference>
<reference evidence="4 5" key="2">
    <citation type="journal article" date="2017" name="Genome Announc.">
        <title>Draft Genome Sequences of Four Alkaliphilic Bacteria Belonging to the Anaerobacillus Genus.</title>
        <authorList>
            <person name="Bassil N.M."/>
            <person name="Lloyd J.R."/>
        </authorList>
    </citation>
    <scope>NUCLEOTIDE SEQUENCE [LARGE SCALE GENOMIC DNA]</scope>
    <source>
        <strain evidence="4 5">NB2006</strain>
    </source>
</reference>
<dbReference type="Proteomes" id="UP000180175">
    <property type="component" value="Chromosome"/>
</dbReference>
<reference evidence="3 5" key="1">
    <citation type="submission" date="2016-10" db="EMBL/GenBank/DDBJ databases">
        <title>Draft genome sequences of four alkaliphilic bacteria belonging to the Anaerobacillus genus.</title>
        <authorList>
            <person name="Bassil N.M."/>
            <person name="Lloyd J.R."/>
        </authorList>
    </citation>
    <scope>NUCLEOTIDE SEQUENCE [LARGE SCALE GENOMIC DNA]</scope>
    <source>
        <strain evidence="3 5">NB2006</strain>
    </source>
</reference>
<protein>
    <submittedName>
        <fullName evidence="4">CBS domain-containing protein</fullName>
    </submittedName>
</protein>
<evidence type="ECO:0000259" key="2">
    <source>
        <dbReference type="PROSITE" id="PS51371"/>
    </source>
</evidence>
<keyword evidence="5" id="KW-1185">Reference proteome</keyword>
<gene>
    <name evidence="4" type="ORF">AWH56_024625</name>
    <name evidence="3" type="ORF">AWH56_23465</name>
</gene>
<dbReference type="NCBIfam" id="NF038387">
    <property type="entry name" value="CBS_CbpA"/>
    <property type="match status" value="1"/>
</dbReference>
<accession>A0A1S2KVR0</accession>
<reference evidence="4" key="4">
    <citation type="submission" date="2020-10" db="EMBL/GenBank/DDBJ databases">
        <authorList>
            <person name="Bassil N.M."/>
            <person name="Lloyd J.R."/>
        </authorList>
    </citation>
    <scope>NUCLEOTIDE SEQUENCE</scope>
    <source>
        <strain evidence="4">NB2006</strain>
    </source>
</reference>
<reference evidence="4 5" key="3">
    <citation type="journal article" date="2019" name="Int. J. Syst. Evol. Microbiol.">
        <title>Anaerobacillus isosaccharinicus sp. nov., an alkaliphilic bacterium which degrades isosaccharinic acid.</title>
        <authorList>
            <person name="Bassil N.M."/>
            <person name="Lloyd J.R."/>
        </authorList>
    </citation>
    <scope>NUCLEOTIDE SEQUENCE [LARGE SCALE GENOMIC DNA]</scope>
    <source>
        <strain evidence="4 5">NB2006</strain>
    </source>
</reference>
<dbReference type="InterPro" id="IPR000644">
    <property type="entry name" value="CBS_dom"/>
</dbReference>
<dbReference type="OrthoDB" id="1706107at2"/>
<dbReference type="PROSITE" id="PS51371">
    <property type="entry name" value="CBS"/>
    <property type="match status" value="1"/>
</dbReference>
<dbReference type="RefSeq" id="WP_071319345.1">
    <property type="nucleotide sequence ID" value="NZ_CP063356.2"/>
</dbReference>
<dbReference type="Pfam" id="PF00571">
    <property type="entry name" value="CBS"/>
    <property type="match status" value="1"/>
</dbReference>
<dbReference type="EMBL" id="CP063356">
    <property type="protein sequence ID" value="QOY35802.1"/>
    <property type="molecule type" value="Genomic_DNA"/>
</dbReference>
<dbReference type="InterPro" id="IPR017036">
    <property type="entry name" value="Lmo0553-like"/>
</dbReference>
<sequence length="209" mass="24189">MQIKYNSIPKKDVKICTEGFTIQEALEAIEETGYRCIPVLDNDKKKFLGNIYKSRIYEYMVKNAGPITDSVMKLIRDEDVFTYEDSSFFQVFFTIKKYPYVAVLKENGDFNGILTHANVMSLLEDSWGLKTGSYGLTISTHEYQGALKNIVSIIKKYCNIQSLLTLDNESTFLRRVIVTLPKSITEKQFHEIVQKLEKEGFRVFDIEKF</sequence>
<evidence type="ECO:0000313" key="4">
    <source>
        <dbReference type="EMBL" id="QOY35802.1"/>
    </source>
</evidence>
<evidence type="ECO:0000256" key="1">
    <source>
        <dbReference type="PROSITE-ProRule" id="PRU00703"/>
    </source>
</evidence>
<dbReference type="CDD" id="cd02205">
    <property type="entry name" value="CBS_pair_SF"/>
    <property type="match status" value="1"/>
</dbReference>
<dbReference type="EMBL" id="LQXD01000202">
    <property type="protein sequence ID" value="OIJ04210.1"/>
    <property type="molecule type" value="Genomic_DNA"/>
</dbReference>